<name>A0A8B6BXP1_MYTGA</name>
<feature type="region of interest" description="Disordered" evidence="1">
    <location>
        <begin position="86"/>
        <end position="116"/>
    </location>
</feature>
<evidence type="ECO:0000313" key="3">
    <source>
        <dbReference type="Proteomes" id="UP000596742"/>
    </source>
</evidence>
<feature type="region of interest" description="Disordered" evidence="1">
    <location>
        <begin position="1"/>
        <end position="27"/>
    </location>
</feature>
<organism evidence="2 3">
    <name type="scientific">Mytilus galloprovincialis</name>
    <name type="common">Mediterranean mussel</name>
    <dbReference type="NCBI Taxonomy" id="29158"/>
    <lineage>
        <taxon>Eukaryota</taxon>
        <taxon>Metazoa</taxon>
        <taxon>Spiralia</taxon>
        <taxon>Lophotrochozoa</taxon>
        <taxon>Mollusca</taxon>
        <taxon>Bivalvia</taxon>
        <taxon>Autobranchia</taxon>
        <taxon>Pteriomorphia</taxon>
        <taxon>Mytilida</taxon>
        <taxon>Mytiloidea</taxon>
        <taxon>Mytilidae</taxon>
        <taxon>Mytilinae</taxon>
        <taxon>Mytilus</taxon>
    </lineage>
</organism>
<protein>
    <submittedName>
        <fullName evidence="2">Uncharacterized protein</fullName>
    </submittedName>
</protein>
<feature type="compositionally biased region" description="Basic and acidic residues" evidence="1">
    <location>
        <begin position="1"/>
        <end position="18"/>
    </location>
</feature>
<evidence type="ECO:0000256" key="1">
    <source>
        <dbReference type="SAM" id="MobiDB-lite"/>
    </source>
</evidence>
<evidence type="ECO:0000313" key="2">
    <source>
        <dbReference type="EMBL" id="VDH96798.1"/>
    </source>
</evidence>
<accession>A0A8B6BXP1</accession>
<dbReference type="EMBL" id="UYJE01000816">
    <property type="protein sequence ID" value="VDH96798.1"/>
    <property type="molecule type" value="Genomic_DNA"/>
</dbReference>
<dbReference type="Proteomes" id="UP000596742">
    <property type="component" value="Unassembled WGS sequence"/>
</dbReference>
<proteinExistence type="predicted"/>
<dbReference type="OrthoDB" id="6190714at2759"/>
<sequence length="116" mass="13175">KRSEKRTKAEKITAHDSNDPDSDNGELKDNILYVSADQQDIIEDGNYHMVALENKPVVNFRVLDNHTQHISSFDKSNNEYAVVDKGRQSDSVKHASPLDVQKSSEQDMEMSAFHED</sequence>
<gene>
    <name evidence="2" type="ORF">MGAL_10B071671</name>
</gene>
<comment type="caution">
    <text evidence="2">The sequence shown here is derived from an EMBL/GenBank/DDBJ whole genome shotgun (WGS) entry which is preliminary data.</text>
</comment>
<reference evidence="2" key="1">
    <citation type="submission" date="2018-11" db="EMBL/GenBank/DDBJ databases">
        <authorList>
            <person name="Alioto T."/>
            <person name="Alioto T."/>
        </authorList>
    </citation>
    <scope>NUCLEOTIDE SEQUENCE</scope>
</reference>
<dbReference type="AlphaFoldDB" id="A0A8B6BXP1"/>
<keyword evidence="3" id="KW-1185">Reference proteome</keyword>
<feature type="non-terminal residue" evidence="2">
    <location>
        <position position="1"/>
    </location>
</feature>